<dbReference type="Gene3D" id="3.40.190.10">
    <property type="entry name" value="Periplasmic binding protein-like II"/>
    <property type="match status" value="2"/>
</dbReference>
<dbReference type="InterPro" id="IPR001638">
    <property type="entry name" value="Solute-binding_3/MltF_N"/>
</dbReference>
<feature type="transmembrane region" description="Helical" evidence="10">
    <location>
        <begin position="190"/>
        <end position="211"/>
    </location>
</feature>
<dbReference type="RefSeq" id="WP_200248386.1">
    <property type="nucleotide sequence ID" value="NZ_NRRY01000051.1"/>
</dbReference>
<evidence type="ECO:0000256" key="6">
    <source>
        <dbReference type="ARBA" id="ARBA00023136"/>
    </source>
</evidence>
<dbReference type="EMBL" id="NRRY01000051">
    <property type="protein sequence ID" value="MBK1620861.1"/>
    <property type="molecule type" value="Genomic_DNA"/>
</dbReference>
<keyword evidence="8" id="KW-0325">Glycoprotein</keyword>
<evidence type="ECO:0000256" key="2">
    <source>
        <dbReference type="ARBA" id="ARBA00022448"/>
    </source>
</evidence>
<evidence type="ECO:0000313" key="15">
    <source>
        <dbReference type="Proteomes" id="UP001138768"/>
    </source>
</evidence>
<evidence type="ECO:0000256" key="3">
    <source>
        <dbReference type="ARBA" id="ARBA00022692"/>
    </source>
</evidence>
<dbReference type="Gene3D" id="1.10.287.70">
    <property type="match status" value="1"/>
</dbReference>
<keyword evidence="7" id="KW-0675">Receptor</keyword>
<comment type="caution">
    <text evidence="14">The sequence shown here is derived from an EMBL/GenBank/DDBJ whole genome shotgun (WGS) entry which is preliminary data.</text>
</comment>
<dbReference type="AlphaFoldDB" id="A0A9X0WCH7"/>
<name>A0A9X0WCH7_9GAMM</name>
<evidence type="ECO:0000256" key="1">
    <source>
        <dbReference type="ARBA" id="ARBA00004141"/>
    </source>
</evidence>
<dbReference type="Pfam" id="PF00060">
    <property type="entry name" value="Lig_chan"/>
    <property type="match status" value="1"/>
</dbReference>
<protein>
    <submittedName>
        <fullName evidence="14">ABC transporter substrate-binding protein</fullName>
    </submittedName>
</protein>
<dbReference type="InterPro" id="IPR015683">
    <property type="entry name" value="Ionotropic_Glu_rcpt"/>
</dbReference>
<evidence type="ECO:0000256" key="5">
    <source>
        <dbReference type="ARBA" id="ARBA00023065"/>
    </source>
</evidence>
<reference evidence="14 15" key="1">
    <citation type="journal article" date="2020" name="Microorganisms">
        <title>Osmotic Adaptation and Compatible Solute Biosynthesis of Phototrophic Bacteria as Revealed from Genome Analyses.</title>
        <authorList>
            <person name="Imhoff J.F."/>
            <person name="Rahn T."/>
            <person name="Kunzel S."/>
            <person name="Keller A."/>
            <person name="Neulinger S.C."/>
        </authorList>
    </citation>
    <scope>NUCLEOTIDE SEQUENCE [LARGE SCALE GENOMIC DNA]</scope>
    <source>
        <strain evidence="14 15">DSM 25653</strain>
    </source>
</reference>
<gene>
    <name evidence="14" type="ORF">CKO42_21010</name>
</gene>
<dbReference type="Gene3D" id="1.20.5.110">
    <property type="match status" value="1"/>
</dbReference>
<dbReference type="GO" id="GO:0015276">
    <property type="term" value="F:ligand-gated monoatomic ion channel activity"/>
    <property type="evidence" value="ECO:0007669"/>
    <property type="project" value="InterPro"/>
</dbReference>
<evidence type="ECO:0000259" key="12">
    <source>
        <dbReference type="SMART" id="SM00062"/>
    </source>
</evidence>
<evidence type="ECO:0000256" key="11">
    <source>
        <dbReference type="SAM" id="SignalP"/>
    </source>
</evidence>
<dbReference type="SMART" id="SM00062">
    <property type="entry name" value="PBPb"/>
    <property type="match status" value="1"/>
</dbReference>
<keyword evidence="11" id="KW-0732">Signal</keyword>
<dbReference type="PANTHER" id="PTHR18966">
    <property type="entry name" value="IONOTROPIC GLUTAMATE RECEPTOR"/>
    <property type="match status" value="1"/>
</dbReference>
<keyword evidence="5" id="KW-0406">Ion transport</keyword>
<accession>A0A9X0WCH7</accession>
<dbReference type="PRINTS" id="PR00169">
    <property type="entry name" value="KCHANNEL"/>
</dbReference>
<keyword evidence="4 10" id="KW-1133">Transmembrane helix</keyword>
<dbReference type="GO" id="GO:0016020">
    <property type="term" value="C:membrane"/>
    <property type="evidence" value="ECO:0007669"/>
    <property type="project" value="UniProtKB-SubCell"/>
</dbReference>
<evidence type="ECO:0000259" key="13">
    <source>
        <dbReference type="SMART" id="SM00079"/>
    </source>
</evidence>
<feature type="chain" id="PRO_5040765242" evidence="11">
    <location>
        <begin position="18"/>
        <end position="376"/>
    </location>
</feature>
<dbReference type="Pfam" id="PF00497">
    <property type="entry name" value="SBP_bac_3"/>
    <property type="match status" value="1"/>
</dbReference>
<keyword evidence="9" id="KW-0407">Ion channel</keyword>
<evidence type="ECO:0000256" key="7">
    <source>
        <dbReference type="ARBA" id="ARBA00023170"/>
    </source>
</evidence>
<keyword evidence="2" id="KW-0813">Transport</keyword>
<dbReference type="SMART" id="SM00079">
    <property type="entry name" value="PBPe"/>
    <property type="match status" value="1"/>
</dbReference>
<evidence type="ECO:0000256" key="8">
    <source>
        <dbReference type="ARBA" id="ARBA00023180"/>
    </source>
</evidence>
<dbReference type="InterPro" id="IPR001320">
    <property type="entry name" value="Iontro_rcpt_C"/>
</dbReference>
<organism evidence="14 15">
    <name type="scientific">Lamprobacter modestohalophilus</name>
    <dbReference type="NCBI Taxonomy" id="1064514"/>
    <lineage>
        <taxon>Bacteria</taxon>
        <taxon>Pseudomonadati</taxon>
        <taxon>Pseudomonadota</taxon>
        <taxon>Gammaproteobacteria</taxon>
        <taxon>Chromatiales</taxon>
        <taxon>Chromatiaceae</taxon>
        <taxon>Lamprobacter</taxon>
    </lineage>
</organism>
<proteinExistence type="predicted"/>
<evidence type="ECO:0000256" key="4">
    <source>
        <dbReference type="ARBA" id="ARBA00022989"/>
    </source>
</evidence>
<sequence length="376" mass="40760">MRSSLSWLLLVPVLWWAAEIGAQVDDVHSDQAAAVLSTEMVEAVPEPAMIIATREAPPFAFKGAEGQWSGIAIELWNQIAEENGFDFQFIELGLTEMLEATAAGRVDAAVAALTITSDREQLLDFSHSFHASGLAIAVPQRSGNLLALIVRLISPGFLAVIGALLALLIGVGVLIWLAERRANSQFHREPLSGIGSGVWWSAVTMTTVGYGDKAPTTLLGRSIGMVWMFAGLIAISTFTAAITTALTVNELDSSIDSIDDLRLKRVLALSGSTSDLFLADQGVRHRRVADLSDALRQVAQGKADAVVHDAPILRFEIAEAFAQQLRVLPVLLRRQQYGIALPPDSELRDPVNLTLLELIRSDAWDKILDRYLGPDH</sequence>
<feature type="transmembrane region" description="Helical" evidence="10">
    <location>
        <begin position="223"/>
        <end position="248"/>
    </location>
</feature>
<dbReference type="Proteomes" id="UP001138768">
    <property type="component" value="Unassembled WGS sequence"/>
</dbReference>
<feature type="signal peptide" evidence="11">
    <location>
        <begin position="1"/>
        <end position="17"/>
    </location>
</feature>
<evidence type="ECO:0000256" key="9">
    <source>
        <dbReference type="ARBA" id="ARBA00023303"/>
    </source>
</evidence>
<dbReference type="SUPFAM" id="SSF81324">
    <property type="entry name" value="Voltage-gated potassium channels"/>
    <property type="match status" value="1"/>
</dbReference>
<evidence type="ECO:0000256" key="10">
    <source>
        <dbReference type="SAM" id="Phobius"/>
    </source>
</evidence>
<feature type="transmembrane region" description="Helical" evidence="10">
    <location>
        <begin position="156"/>
        <end position="178"/>
    </location>
</feature>
<feature type="domain" description="Ionotropic glutamate receptor C-terminal" evidence="13">
    <location>
        <begin position="49"/>
        <end position="374"/>
    </location>
</feature>
<keyword evidence="3 10" id="KW-0812">Transmembrane</keyword>
<dbReference type="SUPFAM" id="SSF53850">
    <property type="entry name" value="Periplasmic binding protein-like II"/>
    <property type="match status" value="1"/>
</dbReference>
<comment type="subcellular location">
    <subcellularLocation>
        <location evidence="1">Membrane</location>
        <topology evidence="1">Multi-pass membrane protein</topology>
    </subcellularLocation>
</comment>
<keyword evidence="6 10" id="KW-0472">Membrane</keyword>
<evidence type="ECO:0000313" key="14">
    <source>
        <dbReference type="EMBL" id="MBK1620861.1"/>
    </source>
</evidence>
<keyword evidence="15" id="KW-1185">Reference proteome</keyword>
<feature type="domain" description="Solute-binding protein family 3/N-terminal" evidence="12">
    <location>
        <begin position="48"/>
        <end position="375"/>
    </location>
</feature>